<dbReference type="AlphaFoldDB" id="A0A1E1W5M3"/>
<feature type="compositionally biased region" description="Polar residues" evidence="1">
    <location>
        <begin position="366"/>
        <end position="384"/>
    </location>
</feature>
<protein>
    <submittedName>
        <fullName evidence="2">Uncharacterized protein</fullName>
    </submittedName>
</protein>
<feature type="compositionally biased region" description="Basic residues" evidence="1">
    <location>
        <begin position="517"/>
        <end position="534"/>
    </location>
</feature>
<organism evidence="2">
    <name type="scientific">Pectinophora gossypiella</name>
    <name type="common">Cotton pink bollworm</name>
    <name type="synonym">Depressaria gossypiella</name>
    <dbReference type="NCBI Taxonomy" id="13191"/>
    <lineage>
        <taxon>Eukaryota</taxon>
        <taxon>Metazoa</taxon>
        <taxon>Ecdysozoa</taxon>
        <taxon>Arthropoda</taxon>
        <taxon>Hexapoda</taxon>
        <taxon>Insecta</taxon>
        <taxon>Pterygota</taxon>
        <taxon>Neoptera</taxon>
        <taxon>Endopterygota</taxon>
        <taxon>Lepidoptera</taxon>
        <taxon>Glossata</taxon>
        <taxon>Ditrysia</taxon>
        <taxon>Gelechioidea</taxon>
        <taxon>Gelechiidae</taxon>
        <taxon>Apatetrinae</taxon>
        <taxon>Pectinophora</taxon>
    </lineage>
</organism>
<feature type="compositionally biased region" description="Basic and acidic residues" evidence="1">
    <location>
        <begin position="385"/>
        <end position="397"/>
    </location>
</feature>
<reference evidence="2" key="1">
    <citation type="submission" date="2015-09" db="EMBL/GenBank/DDBJ databases">
        <title>De novo assembly of Pectinophora gossypiella (Pink Bollworm) gut transcriptome.</title>
        <authorList>
            <person name="Tassone E.E."/>
        </authorList>
    </citation>
    <scope>NUCLEOTIDE SEQUENCE</scope>
</reference>
<feature type="compositionally biased region" description="Basic and acidic residues" evidence="1">
    <location>
        <begin position="92"/>
        <end position="124"/>
    </location>
</feature>
<feature type="compositionally biased region" description="Basic and acidic residues" evidence="1">
    <location>
        <begin position="24"/>
        <end position="61"/>
    </location>
</feature>
<name>A0A1E1W5M3_PECGO</name>
<feature type="compositionally biased region" description="Basic and acidic residues" evidence="1">
    <location>
        <begin position="420"/>
        <end position="431"/>
    </location>
</feature>
<feature type="region of interest" description="Disordered" evidence="1">
    <location>
        <begin position="1"/>
        <end position="124"/>
    </location>
</feature>
<dbReference type="EMBL" id="GDQN01008779">
    <property type="protein sequence ID" value="JAT82275.1"/>
    <property type="molecule type" value="Transcribed_RNA"/>
</dbReference>
<feature type="region of interest" description="Disordered" evidence="1">
    <location>
        <begin position="615"/>
        <end position="653"/>
    </location>
</feature>
<proteinExistence type="predicted"/>
<evidence type="ECO:0000313" key="2">
    <source>
        <dbReference type="EMBL" id="JAT82275.1"/>
    </source>
</evidence>
<feature type="compositionally biased region" description="Low complexity" evidence="1">
    <location>
        <begin position="271"/>
        <end position="283"/>
    </location>
</feature>
<feature type="region of interest" description="Disordered" evidence="1">
    <location>
        <begin position="177"/>
        <end position="255"/>
    </location>
</feature>
<sequence>QQSSDSEVEIKEEPAEVVEIISSDDEKPNVAELQKKISSDNKDKSDKNTSKPTDTDGDKHKDGRKCKKKKDKSKKKDKEKDKTSKDTATNNDSDKQKDTERKDSTIDVEVEAAKANKSPAKEENTVTKRVNDLIITVPQASSRKIKLNRNKMTVSISNKDSDAMVDTPRVSIASTVAKPVEKSTDNAKTLTSAENRMPKTVETANANENQAKTTETQTKTKPKDKFKKKSKKKEKRQSIDEDHDEITLQLSDSEKMDLLEDFDRKNFDKISTTTSDSESSSSDSSDDTQDAQNTSKTSSQDKSQDIITIADENTQNNDELASAGIKNEESNNIDNKETESAINDDIPEKNNETGEKTSNIDEETKLSGTNATRVNTESANLNDKNINKKETVEKIGYENETENENTITISNIGDIPIQDDPEKFANKDKTVTDTNSEEFPKTTKDSTTTTSDVNKETDTHCSVNKETSPGNSNGDSNAKENEKDLSEGELSERDSSEVEAIDMKTEIVCISDEETPKKKKKKEKKAKKEKKKKSDFRESADQNFFKQSTAESQEINTHDGIISEHKETVTVEDDDDVYEILELSDDSSCYEVEGTVLSKEPTVEEIAALSAKIDEIEREEAIANKPDNENDKEETRNNQEDNSQKEDLGNISWKDRYLDSKKSEKGTLNF</sequence>
<feature type="compositionally biased region" description="Polar residues" evidence="1">
    <location>
        <begin position="460"/>
        <end position="476"/>
    </location>
</feature>
<feature type="compositionally biased region" description="Basic residues" evidence="1">
    <location>
        <begin position="220"/>
        <end position="235"/>
    </location>
</feature>
<evidence type="ECO:0000256" key="1">
    <source>
        <dbReference type="SAM" id="MobiDB-lite"/>
    </source>
</evidence>
<feature type="compositionally biased region" description="Basic and acidic residues" evidence="1">
    <location>
        <begin position="74"/>
        <end position="85"/>
    </location>
</feature>
<feature type="compositionally biased region" description="Basic residues" evidence="1">
    <location>
        <begin position="62"/>
        <end position="73"/>
    </location>
</feature>
<accession>A0A1E1W5M3</accession>
<feature type="compositionally biased region" description="Polar residues" evidence="1">
    <location>
        <begin position="541"/>
        <end position="555"/>
    </location>
</feature>
<feature type="compositionally biased region" description="Basic and acidic residues" evidence="1">
    <location>
        <begin position="346"/>
        <end position="365"/>
    </location>
</feature>
<feature type="compositionally biased region" description="Polar residues" evidence="1">
    <location>
        <begin position="290"/>
        <end position="301"/>
    </location>
</feature>
<gene>
    <name evidence="2" type="ORF">g.10608</name>
</gene>
<dbReference type="OrthoDB" id="10064012at2759"/>
<feature type="non-terminal residue" evidence="2">
    <location>
        <position position="1"/>
    </location>
</feature>
<feature type="compositionally biased region" description="Basic and acidic residues" evidence="1">
    <location>
        <begin position="326"/>
        <end position="339"/>
    </location>
</feature>
<feature type="compositionally biased region" description="Basic and acidic residues" evidence="1">
    <location>
        <begin position="477"/>
        <end position="505"/>
    </location>
</feature>
<feature type="compositionally biased region" description="Polar residues" evidence="1">
    <location>
        <begin position="202"/>
        <end position="211"/>
    </location>
</feature>
<feature type="region of interest" description="Disordered" evidence="1">
    <location>
        <begin position="270"/>
        <end position="570"/>
    </location>
</feature>